<dbReference type="Pfam" id="PF00588">
    <property type="entry name" value="SpoU_methylase"/>
    <property type="match status" value="1"/>
</dbReference>
<gene>
    <name evidence="6 8" type="primary">rlmB</name>
    <name evidence="8" type="ORF">VCB98_02375</name>
</gene>
<dbReference type="Gene3D" id="3.30.1330.30">
    <property type="match status" value="1"/>
</dbReference>
<reference evidence="8 9" key="1">
    <citation type="submission" date="2023-12" db="EMBL/GenBank/DDBJ databases">
        <title>Whole-genome sequencing of halo(alkali)philic microorganisms from hypersaline lakes.</title>
        <authorList>
            <person name="Sorokin D.Y."/>
            <person name="Merkel A.Y."/>
            <person name="Messina E."/>
            <person name="Yakimov M."/>
        </authorList>
    </citation>
    <scope>NUCLEOTIDE SEQUENCE [LARGE SCALE GENOMIC DNA]</scope>
    <source>
        <strain evidence="8 9">AB-CW1</strain>
    </source>
</reference>
<dbReference type="SMART" id="SM00967">
    <property type="entry name" value="SpoU_sub_bind"/>
    <property type="match status" value="1"/>
</dbReference>
<dbReference type="GO" id="GO:0070039">
    <property type="term" value="F:rRNA (guanosine-2'-O-)-methyltransferase activity"/>
    <property type="evidence" value="ECO:0007669"/>
    <property type="project" value="UniProtKB-UniRule"/>
</dbReference>
<dbReference type="GO" id="GO:0003723">
    <property type="term" value="F:RNA binding"/>
    <property type="evidence" value="ECO:0007669"/>
    <property type="project" value="InterPro"/>
</dbReference>
<proteinExistence type="inferred from homology"/>
<dbReference type="InterPro" id="IPR029028">
    <property type="entry name" value="Alpha/beta_knot_MTases"/>
</dbReference>
<dbReference type="FunFam" id="3.40.1280.10:FF:000008">
    <property type="entry name" value="Group 3 RNA methyltransferase TrmH"/>
    <property type="match status" value="1"/>
</dbReference>
<organism evidence="8 9">
    <name type="scientific">Natronospira elongata</name>
    <dbReference type="NCBI Taxonomy" id="3110268"/>
    <lineage>
        <taxon>Bacteria</taxon>
        <taxon>Pseudomonadati</taxon>
        <taxon>Pseudomonadota</taxon>
        <taxon>Gammaproteobacteria</taxon>
        <taxon>Natronospirales</taxon>
        <taxon>Natronospiraceae</taxon>
        <taxon>Natronospira</taxon>
    </lineage>
</organism>
<dbReference type="GO" id="GO:0005829">
    <property type="term" value="C:cytosol"/>
    <property type="evidence" value="ECO:0007669"/>
    <property type="project" value="TreeGrafter"/>
</dbReference>
<comment type="similarity">
    <text evidence="6">Belongs to the class IV-like SAM-binding methyltransferase superfamily. RNA methyltransferase TrmH family. RlmB subfamily.</text>
</comment>
<dbReference type="SUPFAM" id="SSF75217">
    <property type="entry name" value="alpha/beta knot"/>
    <property type="match status" value="1"/>
</dbReference>
<dbReference type="Proteomes" id="UP001302316">
    <property type="component" value="Unassembled WGS sequence"/>
</dbReference>
<sequence>MTEFLAGIHPVRAALAAGRVRELHVAAGNKRIRELSDQARAAGIPVLSTDKQQLTILAGTDRHQGVVARAEPGENVTDLDDLVARAESGEALLLLVLDGVQDPHNLGACLRTADAAGVDAVIVPKDRSSPLTPAARKVAAGGAETVPFLPVTNLVRALRSLQEAGVWTVGLAGEAGQSLYETDLTGPLAIVMGAEADGLRRLTREQCDFLAALPMAGQVESLNVSVTAGVCLYEAVRQRGESSQ</sequence>
<dbReference type="HAMAP" id="MF_01887">
    <property type="entry name" value="23SrRNA_methyltr_B"/>
    <property type="match status" value="1"/>
</dbReference>
<comment type="subcellular location">
    <subcellularLocation>
        <location evidence="6">Cytoplasm</location>
    </subcellularLocation>
</comment>
<dbReference type="InterPro" id="IPR001537">
    <property type="entry name" value="SpoU_MeTrfase"/>
</dbReference>
<comment type="catalytic activity">
    <reaction evidence="6">
        <text>guanosine(2251) in 23S rRNA + S-adenosyl-L-methionine = 2'-O-methylguanosine(2251) in 23S rRNA + S-adenosyl-L-homocysteine + H(+)</text>
        <dbReference type="Rhea" id="RHEA:24140"/>
        <dbReference type="Rhea" id="RHEA-COMP:10239"/>
        <dbReference type="Rhea" id="RHEA-COMP:10241"/>
        <dbReference type="ChEBI" id="CHEBI:15378"/>
        <dbReference type="ChEBI" id="CHEBI:57856"/>
        <dbReference type="ChEBI" id="CHEBI:59789"/>
        <dbReference type="ChEBI" id="CHEBI:74269"/>
        <dbReference type="ChEBI" id="CHEBI:74445"/>
        <dbReference type="EC" id="2.1.1.185"/>
    </reaction>
</comment>
<dbReference type="Pfam" id="PF08032">
    <property type="entry name" value="SpoU_sub_bind"/>
    <property type="match status" value="1"/>
</dbReference>
<feature type="binding site" evidence="6">
    <location>
        <position position="222"/>
    </location>
    <ligand>
        <name>S-adenosyl-L-methionine</name>
        <dbReference type="ChEBI" id="CHEBI:59789"/>
    </ligand>
</feature>
<comment type="function">
    <text evidence="6">Specifically methylates the ribose of guanosine 2251 in 23S rRNA.</text>
</comment>
<keyword evidence="9" id="KW-1185">Reference proteome</keyword>
<comment type="caution">
    <text evidence="8">The sequence shown here is derived from an EMBL/GenBank/DDBJ whole genome shotgun (WGS) entry which is preliminary data.</text>
</comment>
<evidence type="ECO:0000259" key="7">
    <source>
        <dbReference type="SMART" id="SM00967"/>
    </source>
</evidence>
<dbReference type="NCBIfam" id="TIGR00186">
    <property type="entry name" value="rRNA_methyl_3"/>
    <property type="match status" value="1"/>
</dbReference>
<feature type="binding site" evidence="6">
    <location>
        <position position="213"/>
    </location>
    <ligand>
        <name>S-adenosyl-L-methionine</name>
        <dbReference type="ChEBI" id="CHEBI:59789"/>
    </ligand>
</feature>
<evidence type="ECO:0000313" key="9">
    <source>
        <dbReference type="Proteomes" id="UP001302316"/>
    </source>
</evidence>
<evidence type="ECO:0000256" key="5">
    <source>
        <dbReference type="ARBA" id="ARBA00022691"/>
    </source>
</evidence>
<feature type="domain" description="RNA 2-O ribose methyltransferase substrate binding" evidence="7">
    <location>
        <begin position="4"/>
        <end position="76"/>
    </location>
</feature>
<evidence type="ECO:0000256" key="6">
    <source>
        <dbReference type="HAMAP-Rule" id="MF_01887"/>
    </source>
</evidence>
<evidence type="ECO:0000313" key="8">
    <source>
        <dbReference type="EMBL" id="MEA5444661.1"/>
    </source>
</evidence>
<dbReference type="SUPFAM" id="SSF55315">
    <property type="entry name" value="L30e-like"/>
    <property type="match status" value="1"/>
</dbReference>
<evidence type="ECO:0000256" key="1">
    <source>
        <dbReference type="ARBA" id="ARBA00022490"/>
    </source>
</evidence>
<dbReference type="EC" id="2.1.1.185" evidence="6"/>
<evidence type="ECO:0000256" key="2">
    <source>
        <dbReference type="ARBA" id="ARBA00022552"/>
    </source>
</evidence>
<evidence type="ECO:0000256" key="4">
    <source>
        <dbReference type="ARBA" id="ARBA00022679"/>
    </source>
</evidence>
<keyword evidence="4 6" id="KW-0808">Transferase</keyword>
<dbReference type="RefSeq" id="WP_346050099.1">
    <property type="nucleotide sequence ID" value="NZ_JAYGII010000003.1"/>
</dbReference>
<keyword evidence="5 6" id="KW-0949">S-adenosyl-L-methionine</keyword>
<feature type="binding site" evidence="6">
    <location>
        <position position="193"/>
    </location>
    <ligand>
        <name>S-adenosyl-L-methionine</name>
        <dbReference type="ChEBI" id="CHEBI:59789"/>
    </ligand>
</feature>
<accession>A0AAP6JCY2</accession>
<keyword evidence="3 6" id="KW-0489">Methyltransferase</keyword>
<dbReference type="PANTHER" id="PTHR46429:SF1">
    <property type="entry name" value="23S RRNA (GUANOSINE-2'-O-)-METHYLTRANSFERASE RLMB"/>
    <property type="match status" value="1"/>
</dbReference>
<dbReference type="EMBL" id="JAYGII010000003">
    <property type="protein sequence ID" value="MEA5444661.1"/>
    <property type="molecule type" value="Genomic_DNA"/>
</dbReference>
<dbReference type="AlphaFoldDB" id="A0AAP6JCY2"/>
<dbReference type="InterPro" id="IPR004441">
    <property type="entry name" value="rRNA_MeTrfase_TrmH"/>
</dbReference>
<keyword evidence="1 6" id="KW-0963">Cytoplasm</keyword>
<dbReference type="InterPro" id="IPR029064">
    <property type="entry name" value="Ribosomal_eL30-like_sf"/>
</dbReference>
<dbReference type="InterPro" id="IPR024915">
    <property type="entry name" value="23S_rRNA_MeTrfase_RlmB"/>
</dbReference>
<evidence type="ECO:0000256" key="3">
    <source>
        <dbReference type="ARBA" id="ARBA00022603"/>
    </source>
</evidence>
<dbReference type="Gene3D" id="3.40.1280.10">
    <property type="match status" value="1"/>
</dbReference>
<dbReference type="InterPro" id="IPR013123">
    <property type="entry name" value="SpoU_subst-bd"/>
</dbReference>
<dbReference type="CDD" id="cd18103">
    <property type="entry name" value="SpoU-like_RlmB"/>
    <property type="match status" value="1"/>
</dbReference>
<dbReference type="InterPro" id="IPR029026">
    <property type="entry name" value="tRNA_m1G_MTases_N"/>
</dbReference>
<name>A0AAP6JCY2_9GAMM</name>
<protein>
    <recommendedName>
        <fullName evidence="6">23S rRNA (guanosine-2'-O-)-methyltransferase RlmB</fullName>
        <ecNumber evidence="6">2.1.1.185</ecNumber>
    </recommendedName>
    <alternativeName>
        <fullName evidence="6">23S rRNA (guanosine2251 2'-O)-methyltransferase</fullName>
    </alternativeName>
    <alternativeName>
        <fullName evidence="6">23S rRNA Gm2251 2'-O-methyltransferase</fullName>
    </alternativeName>
</protein>
<dbReference type="PANTHER" id="PTHR46429">
    <property type="entry name" value="23S RRNA (GUANOSINE-2'-O-)-METHYLTRANSFERASE RLMB"/>
    <property type="match status" value="1"/>
</dbReference>
<keyword evidence="2 6" id="KW-0698">rRNA processing</keyword>